<dbReference type="AlphaFoldDB" id="A0A1J5QBH0"/>
<evidence type="ECO:0000313" key="6">
    <source>
        <dbReference type="EMBL" id="OIQ74843.1"/>
    </source>
</evidence>
<protein>
    <submittedName>
        <fullName evidence="6">NADH dehydrogenase</fullName>
        <ecNumber evidence="6">1.6.99.3</ecNumber>
    </submittedName>
</protein>
<evidence type="ECO:0000259" key="5">
    <source>
        <dbReference type="Pfam" id="PF07992"/>
    </source>
</evidence>
<comment type="caution">
    <text evidence="6">The sequence shown here is derived from an EMBL/GenBank/DDBJ whole genome shotgun (WGS) entry which is preliminary data.</text>
</comment>
<dbReference type="EC" id="1.6.99.3" evidence="6"/>
<dbReference type="InterPro" id="IPR051169">
    <property type="entry name" value="NADH-Q_oxidoreductase"/>
</dbReference>
<dbReference type="SUPFAM" id="SSF51905">
    <property type="entry name" value="FAD/NAD(P)-binding domain"/>
    <property type="match status" value="2"/>
</dbReference>
<dbReference type="GO" id="GO:0019646">
    <property type="term" value="P:aerobic electron transport chain"/>
    <property type="evidence" value="ECO:0007669"/>
    <property type="project" value="TreeGrafter"/>
</dbReference>
<dbReference type="PANTHER" id="PTHR42913:SF9">
    <property type="entry name" value="SLR1591 PROTEIN"/>
    <property type="match status" value="1"/>
</dbReference>
<dbReference type="Pfam" id="PF07992">
    <property type="entry name" value="Pyr_redox_2"/>
    <property type="match status" value="1"/>
</dbReference>
<dbReference type="NCBIfam" id="TIGR03169">
    <property type="entry name" value="Nterm_to_SelD"/>
    <property type="match status" value="1"/>
</dbReference>
<dbReference type="EMBL" id="MLJW01002367">
    <property type="protein sequence ID" value="OIQ74843.1"/>
    <property type="molecule type" value="Genomic_DNA"/>
</dbReference>
<evidence type="ECO:0000256" key="3">
    <source>
        <dbReference type="ARBA" id="ARBA00022827"/>
    </source>
</evidence>
<evidence type="ECO:0000256" key="4">
    <source>
        <dbReference type="ARBA" id="ARBA00023002"/>
    </source>
</evidence>
<accession>A0A1J5QBH0</accession>
<dbReference type="InterPro" id="IPR023753">
    <property type="entry name" value="FAD/NAD-binding_dom"/>
</dbReference>
<dbReference type="InterPro" id="IPR017584">
    <property type="entry name" value="Pyridine_nucleo_diS_OxRdtase_N"/>
</dbReference>
<dbReference type="Gene3D" id="3.50.50.100">
    <property type="match status" value="1"/>
</dbReference>
<evidence type="ECO:0000256" key="1">
    <source>
        <dbReference type="ARBA" id="ARBA00001974"/>
    </source>
</evidence>
<dbReference type="GO" id="GO:0003955">
    <property type="term" value="F:NAD(P)H dehydrogenase (quinone) activity"/>
    <property type="evidence" value="ECO:0007669"/>
    <property type="project" value="TreeGrafter"/>
</dbReference>
<keyword evidence="4 6" id="KW-0560">Oxidoreductase</keyword>
<sequence>MRRLLLIGAGHAGAELLRRWADAPAPGVELVLLTPDTRAPYSGMVPGWLAGDYAWGDCCIDFARLAARAGAKLVVDRAVALDTARREVQLAGGGTLAADAMVLNIGSTVRTPQPAPGPQAIVLPTRPLGALHEAVDAAVALWRERQRAAELVGVGGGAAGVEALLALRRRVLRAGVAPRCTLLTRDGALLRGLNARARRLAREALARSGITLRQSFDVQEIQAGGLLARDGQTQAADGVLWAAGAVAHGWPAAAGVDVDAAGFVRVDPTLRSTSHSWLFAVGDCAAFDPPLPKAGVYSVRMGPVLAHNVGAALGGRTLREYRPQRRQLVLLNTADGSAIASRGQLAAAGRWAMRWKDAIDRGFVERYR</sequence>
<gene>
    <name evidence="6" type="primary">ndh_4</name>
    <name evidence="6" type="ORF">GALL_435000</name>
</gene>
<comment type="cofactor">
    <cofactor evidence="1">
        <name>FAD</name>
        <dbReference type="ChEBI" id="CHEBI:57692"/>
    </cofactor>
</comment>
<dbReference type="PANTHER" id="PTHR42913">
    <property type="entry name" value="APOPTOSIS-INDUCING FACTOR 1"/>
    <property type="match status" value="1"/>
</dbReference>
<keyword evidence="2" id="KW-0285">Flavoprotein</keyword>
<evidence type="ECO:0000256" key="2">
    <source>
        <dbReference type="ARBA" id="ARBA00022630"/>
    </source>
</evidence>
<dbReference type="InterPro" id="IPR036188">
    <property type="entry name" value="FAD/NAD-bd_sf"/>
</dbReference>
<name>A0A1J5QBH0_9ZZZZ</name>
<organism evidence="6">
    <name type="scientific">mine drainage metagenome</name>
    <dbReference type="NCBI Taxonomy" id="410659"/>
    <lineage>
        <taxon>unclassified sequences</taxon>
        <taxon>metagenomes</taxon>
        <taxon>ecological metagenomes</taxon>
    </lineage>
</organism>
<feature type="domain" description="FAD/NAD(P)-binding" evidence="5">
    <location>
        <begin position="3"/>
        <end position="293"/>
    </location>
</feature>
<reference evidence="6" key="1">
    <citation type="submission" date="2016-10" db="EMBL/GenBank/DDBJ databases">
        <title>Sequence of Gallionella enrichment culture.</title>
        <authorList>
            <person name="Poehlein A."/>
            <person name="Muehling M."/>
            <person name="Daniel R."/>
        </authorList>
    </citation>
    <scope>NUCLEOTIDE SEQUENCE</scope>
</reference>
<keyword evidence="3" id="KW-0274">FAD</keyword>
<dbReference type="PRINTS" id="PR00368">
    <property type="entry name" value="FADPNR"/>
</dbReference>
<proteinExistence type="predicted"/>